<dbReference type="SMART" id="SM00239">
    <property type="entry name" value="C2"/>
    <property type="match status" value="1"/>
</dbReference>
<feature type="domain" description="C2" evidence="2">
    <location>
        <begin position="117"/>
        <end position="243"/>
    </location>
</feature>
<proteinExistence type="predicted"/>
<dbReference type="EMBL" id="GG745346">
    <property type="protein sequence ID" value="KNE64890.1"/>
    <property type="molecule type" value="Genomic_DNA"/>
</dbReference>
<evidence type="ECO:0000259" key="2">
    <source>
        <dbReference type="PROSITE" id="PS50004"/>
    </source>
</evidence>
<protein>
    <recommendedName>
        <fullName evidence="2">C2 domain-containing protein</fullName>
    </recommendedName>
</protein>
<dbReference type="SUPFAM" id="SSF49562">
    <property type="entry name" value="C2 domain (Calcium/lipid-binding domain, CaLB)"/>
    <property type="match status" value="1"/>
</dbReference>
<evidence type="ECO:0000256" key="1">
    <source>
        <dbReference type="SAM" id="MobiDB-lite"/>
    </source>
</evidence>
<accession>A0A0L0SR92</accession>
<dbReference type="AlphaFoldDB" id="A0A0L0SR92"/>
<feature type="compositionally biased region" description="Low complexity" evidence="1">
    <location>
        <begin position="117"/>
        <end position="126"/>
    </location>
</feature>
<reference evidence="4" key="2">
    <citation type="submission" date="2009-11" db="EMBL/GenBank/DDBJ databases">
        <title>The Genome Sequence of Allomyces macrogynus strain ATCC 38327.</title>
        <authorList>
            <consortium name="The Broad Institute Genome Sequencing Platform"/>
            <person name="Russ C."/>
            <person name="Cuomo C."/>
            <person name="Shea T."/>
            <person name="Young S.K."/>
            <person name="Zeng Q."/>
            <person name="Koehrsen M."/>
            <person name="Haas B."/>
            <person name="Borodovsky M."/>
            <person name="Guigo R."/>
            <person name="Alvarado L."/>
            <person name="Berlin A."/>
            <person name="Borenstein D."/>
            <person name="Chen Z."/>
            <person name="Engels R."/>
            <person name="Freedman E."/>
            <person name="Gellesch M."/>
            <person name="Goldberg J."/>
            <person name="Griggs A."/>
            <person name="Gujja S."/>
            <person name="Heiman D."/>
            <person name="Hepburn T."/>
            <person name="Howarth C."/>
            <person name="Jen D."/>
            <person name="Larson L."/>
            <person name="Lewis B."/>
            <person name="Mehta T."/>
            <person name="Park D."/>
            <person name="Pearson M."/>
            <person name="Roberts A."/>
            <person name="Saif S."/>
            <person name="Shenoy N."/>
            <person name="Sisk P."/>
            <person name="Stolte C."/>
            <person name="Sykes S."/>
            <person name="Walk T."/>
            <person name="White J."/>
            <person name="Yandava C."/>
            <person name="Burger G."/>
            <person name="Gray M.W."/>
            <person name="Holland P.W.H."/>
            <person name="King N."/>
            <person name="Lang F.B.F."/>
            <person name="Roger A.J."/>
            <person name="Ruiz-Trillo I."/>
            <person name="Lander E."/>
            <person name="Nusbaum C."/>
        </authorList>
    </citation>
    <scope>NUCLEOTIDE SEQUENCE [LARGE SCALE GENOMIC DNA]</scope>
    <source>
        <strain evidence="4">ATCC 38327</strain>
    </source>
</reference>
<feature type="region of interest" description="Disordered" evidence="1">
    <location>
        <begin position="1"/>
        <end position="51"/>
    </location>
</feature>
<name>A0A0L0SR92_ALLM3</name>
<feature type="region of interest" description="Disordered" evidence="1">
    <location>
        <begin position="98"/>
        <end position="126"/>
    </location>
</feature>
<dbReference type="CDD" id="cd00030">
    <property type="entry name" value="C2"/>
    <property type="match status" value="1"/>
</dbReference>
<dbReference type="Pfam" id="PF00168">
    <property type="entry name" value="C2"/>
    <property type="match status" value="1"/>
</dbReference>
<organism evidence="3 4">
    <name type="scientific">Allomyces macrogynus (strain ATCC 38327)</name>
    <name type="common">Allomyces javanicus var. macrogynus</name>
    <dbReference type="NCBI Taxonomy" id="578462"/>
    <lineage>
        <taxon>Eukaryota</taxon>
        <taxon>Fungi</taxon>
        <taxon>Fungi incertae sedis</taxon>
        <taxon>Blastocladiomycota</taxon>
        <taxon>Blastocladiomycetes</taxon>
        <taxon>Blastocladiales</taxon>
        <taxon>Blastocladiaceae</taxon>
        <taxon>Allomyces</taxon>
    </lineage>
</organism>
<keyword evidence="4" id="KW-1185">Reference proteome</keyword>
<dbReference type="VEuPathDB" id="FungiDB:AMAG_10563"/>
<dbReference type="InterPro" id="IPR000008">
    <property type="entry name" value="C2_dom"/>
</dbReference>
<sequence>MDYRNNSSYPYKPAFAQQQPQSYPSQPTYQQQPQPVAYPSQPTYSQQPAGAYAAPGYAAPVAVAAPGYGVPAPAPVVPAVAAPIVADDPNAVMALYPTGNEEPSEPAAVADDDAEAEAAPATPPELANPVVETIESVMVDIVEARELPDKSDTFSSIDPFVVILAGTHTRLETPCLSNTGPDAVFNHQVTVPLIPEDAEPDVAPADEIVLEVWEANSVLAHTLIGRARVQVEQLIGAAIDRWFDLVNEEGEAAGQLRVVLTPRMKTE</sequence>
<feature type="compositionally biased region" description="Low complexity" evidence="1">
    <location>
        <begin position="13"/>
        <end position="51"/>
    </location>
</feature>
<dbReference type="OrthoDB" id="270970at2759"/>
<dbReference type="Gene3D" id="2.60.40.150">
    <property type="entry name" value="C2 domain"/>
    <property type="match status" value="1"/>
</dbReference>
<dbReference type="Proteomes" id="UP000054350">
    <property type="component" value="Unassembled WGS sequence"/>
</dbReference>
<dbReference type="PROSITE" id="PS50004">
    <property type="entry name" value="C2"/>
    <property type="match status" value="1"/>
</dbReference>
<dbReference type="InterPro" id="IPR035892">
    <property type="entry name" value="C2_domain_sf"/>
</dbReference>
<gene>
    <name evidence="3" type="ORF">AMAG_10563</name>
</gene>
<reference evidence="3 4" key="1">
    <citation type="submission" date="2009-11" db="EMBL/GenBank/DDBJ databases">
        <title>Annotation of Allomyces macrogynus ATCC 38327.</title>
        <authorList>
            <consortium name="The Broad Institute Genome Sequencing Platform"/>
            <person name="Russ C."/>
            <person name="Cuomo C."/>
            <person name="Burger G."/>
            <person name="Gray M.W."/>
            <person name="Holland P.W.H."/>
            <person name="King N."/>
            <person name="Lang F.B.F."/>
            <person name="Roger A.J."/>
            <person name="Ruiz-Trillo I."/>
            <person name="Young S.K."/>
            <person name="Zeng Q."/>
            <person name="Gargeya S."/>
            <person name="Fitzgerald M."/>
            <person name="Haas B."/>
            <person name="Abouelleil A."/>
            <person name="Alvarado L."/>
            <person name="Arachchi H.M."/>
            <person name="Berlin A."/>
            <person name="Chapman S.B."/>
            <person name="Gearin G."/>
            <person name="Goldberg J."/>
            <person name="Griggs A."/>
            <person name="Gujja S."/>
            <person name="Hansen M."/>
            <person name="Heiman D."/>
            <person name="Howarth C."/>
            <person name="Larimer J."/>
            <person name="Lui A."/>
            <person name="MacDonald P.J.P."/>
            <person name="McCowen C."/>
            <person name="Montmayeur A."/>
            <person name="Murphy C."/>
            <person name="Neiman D."/>
            <person name="Pearson M."/>
            <person name="Priest M."/>
            <person name="Roberts A."/>
            <person name="Saif S."/>
            <person name="Shea T."/>
            <person name="Sisk P."/>
            <person name="Stolte C."/>
            <person name="Sykes S."/>
            <person name="Wortman J."/>
            <person name="Nusbaum C."/>
            <person name="Birren B."/>
        </authorList>
    </citation>
    <scope>NUCLEOTIDE SEQUENCE [LARGE SCALE GENOMIC DNA]</scope>
    <source>
        <strain evidence="3 4">ATCC 38327</strain>
    </source>
</reference>
<evidence type="ECO:0000313" key="4">
    <source>
        <dbReference type="Proteomes" id="UP000054350"/>
    </source>
</evidence>
<evidence type="ECO:0000313" key="3">
    <source>
        <dbReference type="EMBL" id="KNE64890.1"/>
    </source>
</evidence>